<dbReference type="Proteomes" id="UP001649230">
    <property type="component" value="Chromosome"/>
</dbReference>
<sequence>MNWIKPLLPVRFDTNEIYTIVIFLLMASLLKLIPRRMEPSMFYFLYTFNIYLTVMGDYFLAGNPLNLYDTLDRNSGELFDFILHLFVYPMTMLIVLSIYSNGYPSYFKKWGTAVFIVLSSLFLVGLEWISAEYFDLYTYYNWKFWYSYMVYLITVSLNISVFILLRNYYLEKRTRVG</sequence>
<proteinExistence type="predicted"/>
<gene>
    <name evidence="2" type="ORF">L0M14_11695</name>
</gene>
<keyword evidence="1" id="KW-0812">Transmembrane</keyword>
<evidence type="ECO:0000313" key="2">
    <source>
        <dbReference type="EMBL" id="UJF35685.1"/>
    </source>
</evidence>
<feature type="transmembrane region" description="Helical" evidence="1">
    <location>
        <begin position="81"/>
        <end position="99"/>
    </location>
</feature>
<keyword evidence="1" id="KW-1133">Transmembrane helix</keyword>
<keyword evidence="3" id="KW-1185">Reference proteome</keyword>
<dbReference type="EMBL" id="CP090978">
    <property type="protein sequence ID" value="UJF35685.1"/>
    <property type="molecule type" value="Genomic_DNA"/>
</dbReference>
<feature type="transmembrane region" description="Helical" evidence="1">
    <location>
        <begin position="145"/>
        <end position="165"/>
    </location>
</feature>
<feature type="transmembrane region" description="Helical" evidence="1">
    <location>
        <begin position="41"/>
        <end position="61"/>
    </location>
</feature>
<reference evidence="2 3" key="1">
    <citation type="journal article" date="2024" name="Int. J. Syst. Evol. Microbiol.">
        <title>Paenibacillus hexagrammi sp. nov., a novel bacterium isolated from the gut content of Hexagrammos agrammus.</title>
        <authorList>
            <person name="Jung H.K."/>
            <person name="Kim D.G."/>
            <person name="Zin H."/>
            <person name="Park J."/>
            <person name="Jung H."/>
            <person name="Kim Y.O."/>
            <person name="Kong H.J."/>
            <person name="Kim J.W."/>
            <person name="Kim Y.S."/>
        </authorList>
    </citation>
    <scope>NUCLEOTIDE SEQUENCE [LARGE SCALE GENOMIC DNA]</scope>
    <source>
        <strain evidence="2 3">YPD9-1</strain>
    </source>
</reference>
<name>A0ABY3SQK9_9BACL</name>
<dbReference type="RefSeq" id="WP_235122246.1">
    <property type="nucleotide sequence ID" value="NZ_CP090978.1"/>
</dbReference>
<accession>A0ABY3SQK9</accession>
<evidence type="ECO:0000256" key="1">
    <source>
        <dbReference type="SAM" id="Phobius"/>
    </source>
</evidence>
<evidence type="ECO:0000313" key="3">
    <source>
        <dbReference type="Proteomes" id="UP001649230"/>
    </source>
</evidence>
<feature type="transmembrane region" description="Helical" evidence="1">
    <location>
        <begin position="17"/>
        <end position="34"/>
    </location>
</feature>
<protein>
    <submittedName>
        <fullName evidence="2">Uncharacterized protein</fullName>
    </submittedName>
</protein>
<keyword evidence="1" id="KW-0472">Membrane</keyword>
<feature type="transmembrane region" description="Helical" evidence="1">
    <location>
        <begin position="111"/>
        <end position="130"/>
    </location>
</feature>
<organism evidence="2 3">
    <name type="scientific">Paenibacillus hexagrammi</name>
    <dbReference type="NCBI Taxonomy" id="2908839"/>
    <lineage>
        <taxon>Bacteria</taxon>
        <taxon>Bacillati</taxon>
        <taxon>Bacillota</taxon>
        <taxon>Bacilli</taxon>
        <taxon>Bacillales</taxon>
        <taxon>Paenibacillaceae</taxon>
        <taxon>Paenibacillus</taxon>
    </lineage>
</organism>